<dbReference type="PANTHER" id="PTHR10169">
    <property type="entry name" value="DNA TOPOISOMERASE/GYRASE"/>
    <property type="match status" value="1"/>
</dbReference>
<dbReference type="SUPFAM" id="SSF55874">
    <property type="entry name" value="ATPase domain of HSP90 chaperone/DNA topoisomerase II/histidine kinase"/>
    <property type="match status" value="1"/>
</dbReference>
<name>A0A3P7MKH1_CYLGO</name>
<dbReference type="GO" id="GO:0005634">
    <property type="term" value="C:nucleus"/>
    <property type="evidence" value="ECO:0007669"/>
    <property type="project" value="TreeGrafter"/>
</dbReference>
<dbReference type="InterPro" id="IPR050634">
    <property type="entry name" value="DNA_Topoisomerase_II"/>
</dbReference>
<evidence type="ECO:0000313" key="3">
    <source>
        <dbReference type="EMBL" id="VDN30085.1"/>
    </source>
</evidence>
<evidence type="ECO:0000313" key="4">
    <source>
        <dbReference type="Proteomes" id="UP000271889"/>
    </source>
</evidence>
<dbReference type="Proteomes" id="UP000271889">
    <property type="component" value="Unassembled WGS sequence"/>
</dbReference>
<proteinExistence type="predicted"/>
<keyword evidence="2" id="KW-0812">Transmembrane</keyword>
<dbReference type="Gene3D" id="3.30.565.10">
    <property type="entry name" value="Histidine kinase-like ATPase, C-terminal domain"/>
    <property type="match status" value="1"/>
</dbReference>
<feature type="transmembrane region" description="Helical" evidence="2">
    <location>
        <begin position="158"/>
        <end position="177"/>
    </location>
</feature>
<accession>A0A3P7MKH1</accession>
<gene>
    <name evidence="3" type="ORF">CGOC_LOCUS11444</name>
</gene>
<reference evidence="3 4" key="1">
    <citation type="submission" date="2018-11" db="EMBL/GenBank/DDBJ databases">
        <authorList>
            <consortium name="Pathogen Informatics"/>
        </authorList>
    </citation>
    <scope>NUCLEOTIDE SEQUENCE [LARGE SCALE GENOMIC DNA]</scope>
</reference>
<keyword evidence="1" id="KW-0238">DNA-binding</keyword>
<dbReference type="EMBL" id="UYRV01116453">
    <property type="protein sequence ID" value="VDN30085.1"/>
    <property type="molecule type" value="Genomic_DNA"/>
</dbReference>
<dbReference type="GO" id="GO:0000819">
    <property type="term" value="P:sister chromatid segregation"/>
    <property type="evidence" value="ECO:0007669"/>
    <property type="project" value="TreeGrafter"/>
</dbReference>
<dbReference type="PRINTS" id="PR00418">
    <property type="entry name" value="TPI2FAMILY"/>
</dbReference>
<dbReference type="GO" id="GO:0000712">
    <property type="term" value="P:resolution of meiotic recombination intermediates"/>
    <property type="evidence" value="ECO:0007669"/>
    <property type="project" value="TreeGrafter"/>
</dbReference>
<dbReference type="AlphaFoldDB" id="A0A3P7MKH1"/>
<dbReference type="OrthoDB" id="276498at2759"/>
<keyword evidence="2" id="KW-1133">Transmembrane helix</keyword>
<dbReference type="GO" id="GO:0003918">
    <property type="term" value="F:DNA topoisomerase type II (double strand cut, ATP-hydrolyzing) activity"/>
    <property type="evidence" value="ECO:0007669"/>
    <property type="project" value="UniProtKB-EC"/>
</dbReference>
<sequence>MTEEDRNVFTNIDQAPKAGKKLAIEDIYQKKSQLEHILLRPDTYLKECFFREKNQISIYNNGKGIPVVHHKVENMYVPEMIFGTLLTSSNYDDSQRKVTGGRNGYGAKLCNIFSTEFTLETSSKEYGKAFKQTWINNMTKDKDCQIVKAAGDDYTKVGSYRAMFGALGYLFFFQITFKPDLKKFKMHELDDDIVGLMCRRAYDVAGSTK</sequence>
<feature type="non-terminal residue" evidence="3">
    <location>
        <position position="209"/>
    </location>
</feature>
<evidence type="ECO:0000256" key="2">
    <source>
        <dbReference type="SAM" id="Phobius"/>
    </source>
</evidence>
<protein>
    <submittedName>
        <fullName evidence="3">Uncharacterized protein</fullName>
    </submittedName>
</protein>
<evidence type="ECO:0000256" key="1">
    <source>
        <dbReference type="ARBA" id="ARBA00023125"/>
    </source>
</evidence>
<dbReference type="GO" id="GO:0003677">
    <property type="term" value="F:DNA binding"/>
    <property type="evidence" value="ECO:0007669"/>
    <property type="project" value="UniProtKB-KW"/>
</dbReference>
<keyword evidence="2" id="KW-0472">Membrane</keyword>
<keyword evidence="4" id="KW-1185">Reference proteome</keyword>
<dbReference type="InterPro" id="IPR036890">
    <property type="entry name" value="HATPase_C_sf"/>
</dbReference>
<organism evidence="3 4">
    <name type="scientific">Cylicostephanus goldi</name>
    <name type="common">Nematode worm</name>
    <dbReference type="NCBI Taxonomy" id="71465"/>
    <lineage>
        <taxon>Eukaryota</taxon>
        <taxon>Metazoa</taxon>
        <taxon>Ecdysozoa</taxon>
        <taxon>Nematoda</taxon>
        <taxon>Chromadorea</taxon>
        <taxon>Rhabditida</taxon>
        <taxon>Rhabditina</taxon>
        <taxon>Rhabditomorpha</taxon>
        <taxon>Strongyloidea</taxon>
        <taxon>Strongylidae</taxon>
        <taxon>Cylicostephanus</taxon>
    </lineage>
</organism>
<dbReference type="PANTHER" id="PTHR10169:SF62">
    <property type="entry name" value="DNA TOPOISOMERASE 2 TOP-2-RELATED"/>
    <property type="match status" value="1"/>
</dbReference>